<sequence length="484" mass="53179">MGCLKKKKTLSFLLIFGSICARGTLSQEADPARQRKPFFERLRRLEEQFQRFQQVTLTHLQDIANNYNVHYNVDARFQSLVEESQALALAVNQSQAAIQEDVAHLKASLRKSQRRSRKVDAKLQALNLSLSTKSRQWVEEEREQQAQREATASLALSIRALQDALANLTQQVYSQDARLATLEGQMQRAPPGTEALGLTTAPTPAQLAQRGPGSLQLGRNSQASRLSLQHRSSPQDFTVHVQKTQEFQAPSSHQAALPRTHQGPERICSSGPVLTFPNASSENVIFLSPGFLVPLRALSFCSWVRTASSHLGTLLSYATKDNDNKLVLHGRDSLVPGSIHFVIGDPVFRELSLHPLLDGQWHHICIIWTSTEGKYWLHIDRRIVATGSRFREGYEIPPGGSLVLGQEQDTMGGGFDSSEAFVGSISGLAIWDRALVPREVANLATGKEPPAGAILTLTNASSVGGFVQRAKCTCLEQCPAATHG</sequence>
<evidence type="ECO:0000256" key="6">
    <source>
        <dbReference type="PROSITE-ProRule" id="PRU01172"/>
    </source>
</evidence>
<reference evidence="10" key="3">
    <citation type="submission" date="2025-09" db="UniProtKB">
        <authorList>
            <consortium name="Ensembl"/>
        </authorList>
    </citation>
    <scope>IDENTIFICATION</scope>
</reference>
<keyword evidence="11" id="KW-1185">Reference proteome</keyword>
<feature type="region of interest" description="Disordered" evidence="7">
    <location>
        <begin position="206"/>
        <end position="233"/>
    </location>
</feature>
<evidence type="ECO:0000313" key="10">
    <source>
        <dbReference type="Ensembl" id="ENSPEMP00000011912.1"/>
    </source>
</evidence>
<evidence type="ECO:0000259" key="9">
    <source>
        <dbReference type="PROSITE" id="PS51828"/>
    </source>
</evidence>
<feature type="domain" description="Pentraxin (PTX)" evidence="9">
    <location>
        <begin position="270"/>
        <end position="474"/>
    </location>
</feature>
<dbReference type="PANTHER" id="PTHR19277:SF122">
    <property type="entry name" value="PENTRAXIN-4"/>
    <property type="match status" value="1"/>
</dbReference>
<reference evidence="10" key="2">
    <citation type="submission" date="2025-08" db="UniProtKB">
        <authorList>
            <consortium name="Ensembl"/>
        </authorList>
    </citation>
    <scope>IDENTIFICATION</scope>
</reference>
<keyword evidence="8" id="KW-0732">Signal</keyword>
<dbReference type="InterPro" id="IPR013320">
    <property type="entry name" value="ConA-like_dom_sf"/>
</dbReference>
<dbReference type="Pfam" id="PF00354">
    <property type="entry name" value="Pentaxin"/>
    <property type="match status" value="1"/>
</dbReference>
<evidence type="ECO:0000256" key="2">
    <source>
        <dbReference type="ARBA" id="ARBA00022723"/>
    </source>
</evidence>
<feature type="compositionally biased region" description="Polar residues" evidence="7">
    <location>
        <begin position="217"/>
        <end position="233"/>
    </location>
</feature>
<dbReference type="SMART" id="SM00159">
    <property type="entry name" value="PTX"/>
    <property type="match status" value="1"/>
</dbReference>
<evidence type="ECO:0000256" key="4">
    <source>
        <dbReference type="ARBA" id="ARBA00023157"/>
    </source>
</evidence>
<proteinExistence type="predicted"/>
<dbReference type="PROSITE" id="PS51828">
    <property type="entry name" value="PTX_2"/>
    <property type="match status" value="1"/>
</dbReference>
<comment type="cofactor">
    <cofactor evidence="1">
        <name>Ca(2+)</name>
        <dbReference type="ChEBI" id="CHEBI:29108"/>
    </cofactor>
</comment>
<protein>
    <submittedName>
        <fullName evidence="10">Pentraxin 4</fullName>
    </submittedName>
</protein>
<feature type="chain" id="PRO_5034414250" evidence="8">
    <location>
        <begin position="27"/>
        <end position="484"/>
    </location>
</feature>
<dbReference type="PANTHER" id="PTHR19277">
    <property type="entry name" value="PENTRAXIN"/>
    <property type="match status" value="1"/>
</dbReference>
<evidence type="ECO:0000256" key="1">
    <source>
        <dbReference type="ARBA" id="ARBA00001913"/>
    </source>
</evidence>
<evidence type="ECO:0000256" key="7">
    <source>
        <dbReference type="SAM" id="MobiDB-lite"/>
    </source>
</evidence>
<dbReference type="GeneTree" id="ENSGT01060000248575"/>
<evidence type="ECO:0000313" key="11">
    <source>
        <dbReference type="Proteomes" id="UP000694547"/>
    </source>
</evidence>
<keyword evidence="4" id="KW-1015">Disulfide bond</keyword>
<dbReference type="AlphaFoldDB" id="A0A8C8TI59"/>
<dbReference type="Proteomes" id="UP000694547">
    <property type="component" value="Chromosome 8"/>
</dbReference>
<dbReference type="Gene3D" id="2.60.120.200">
    <property type="match status" value="1"/>
</dbReference>
<comment type="caution">
    <text evidence="6">Lacks conserved residue(s) required for the propagation of feature annotation.</text>
</comment>
<evidence type="ECO:0000256" key="8">
    <source>
        <dbReference type="SAM" id="SignalP"/>
    </source>
</evidence>
<name>A0A8C8TI59_PERMB</name>
<accession>A0A8C8TI59</accession>
<evidence type="ECO:0000256" key="3">
    <source>
        <dbReference type="ARBA" id="ARBA00022837"/>
    </source>
</evidence>
<dbReference type="SUPFAM" id="SSF49899">
    <property type="entry name" value="Concanavalin A-like lectins/glucanases"/>
    <property type="match status" value="1"/>
</dbReference>
<organism evidence="10 11">
    <name type="scientific">Peromyscus maniculatus bairdii</name>
    <name type="common">Prairie deer mouse</name>
    <dbReference type="NCBI Taxonomy" id="230844"/>
    <lineage>
        <taxon>Eukaryota</taxon>
        <taxon>Metazoa</taxon>
        <taxon>Chordata</taxon>
        <taxon>Craniata</taxon>
        <taxon>Vertebrata</taxon>
        <taxon>Euteleostomi</taxon>
        <taxon>Mammalia</taxon>
        <taxon>Eutheria</taxon>
        <taxon>Euarchontoglires</taxon>
        <taxon>Glires</taxon>
        <taxon>Rodentia</taxon>
        <taxon>Myomorpha</taxon>
        <taxon>Muroidea</taxon>
        <taxon>Cricetidae</taxon>
        <taxon>Neotominae</taxon>
        <taxon>Peromyscus</taxon>
    </lineage>
</organism>
<dbReference type="InterPro" id="IPR001759">
    <property type="entry name" value="PTX_dom"/>
</dbReference>
<evidence type="ECO:0000256" key="5">
    <source>
        <dbReference type="ARBA" id="ARBA00023180"/>
    </source>
</evidence>
<keyword evidence="3" id="KW-0106">Calcium</keyword>
<dbReference type="GO" id="GO:0046872">
    <property type="term" value="F:metal ion binding"/>
    <property type="evidence" value="ECO:0007669"/>
    <property type="project" value="UniProtKB-KW"/>
</dbReference>
<dbReference type="InterPro" id="IPR051360">
    <property type="entry name" value="Neuronal_Pentraxin_Related"/>
</dbReference>
<feature type="signal peptide" evidence="8">
    <location>
        <begin position="1"/>
        <end position="26"/>
    </location>
</feature>
<keyword evidence="5" id="KW-0325">Glycoprotein</keyword>
<dbReference type="PRINTS" id="PR00895">
    <property type="entry name" value="PENTAXIN"/>
</dbReference>
<keyword evidence="2" id="KW-0479">Metal-binding</keyword>
<reference evidence="10 11" key="1">
    <citation type="submission" date="2018-10" db="EMBL/GenBank/DDBJ databases">
        <title>Improved assembly of the deer mouse Peromyscus maniculatus genome.</title>
        <authorList>
            <person name="Lassance J.-M."/>
            <person name="Hoekstra H.E."/>
        </authorList>
    </citation>
    <scope>NUCLEOTIDE SEQUENCE [LARGE SCALE GENOMIC DNA]</scope>
</reference>
<dbReference type="Ensembl" id="ENSPEMT00000016104.2">
    <property type="protein sequence ID" value="ENSPEMP00000011912.1"/>
    <property type="gene ID" value="ENSPEMG00000012407.2"/>
</dbReference>